<evidence type="ECO:0000313" key="3">
    <source>
        <dbReference type="Proteomes" id="UP000502345"/>
    </source>
</evidence>
<feature type="compositionally biased region" description="Basic and acidic residues" evidence="1">
    <location>
        <begin position="1"/>
        <end position="31"/>
    </location>
</feature>
<feature type="region of interest" description="Disordered" evidence="1">
    <location>
        <begin position="1"/>
        <end position="32"/>
    </location>
</feature>
<name>A0A6G9D2Y0_RHOER</name>
<gene>
    <name evidence="2" type="ORF">G9444_6275</name>
</gene>
<dbReference type="AlphaFoldDB" id="A0A6G9D2Y0"/>
<proteinExistence type="predicted"/>
<evidence type="ECO:0000313" key="2">
    <source>
        <dbReference type="EMBL" id="QIP43518.1"/>
    </source>
</evidence>
<organism evidence="2 3">
    <name type="scientific">Rhodococcus erythropolis</name>
    <name type="common">Arthrobacter picolinophilus</name>
    <dbReference type="NCBI Taxonomy" id="1833"/>
    <lineage>
        <taxon>Bacteria</taxon>
        <taxon>Bacillati</taxon>
        <taxon>Actinomycetota</taxon>
        <taxon>Actinomycetes</taxon>
        <taxon>Mycobacteriales</taxon>
        <taxon>Nocardiaceae</taxon>
        <taxon>Rhodococcus</taxon>
        <taxon>Rhodococcus erythropolis group</taxon>
    </lineage>
</organism>
<accession>A0A6G9D2Y0</accession>
<evidence type="ECO:0000256" key="1">
    <source>
        <dbReference type="SAM" id="MobiDB-lite"/>
    </source>
</evidence>
<dbReference type="EMBL" id="CP050124">
    <property type="protein sequence ID" value="QIP43518.1"/>
    <property type="molecule type" value="Genomic_DNA"/>
</dbReference>
<reference evidence="2 3" key="1">
    <citation type="submission" date="2020-03" db="EMBL/GenBank/DDBJ databases">
        <title>Screen low temperature-resistant strains for efficient degradation of petroleum hydrocarbons under the low temperature.</title>
        <authorList>
            <person name="Wang Y."/>
            <person name="Chen J."/>
        </authorList>
    </citation>
    <scope>NUCLEOTIDE SEQUENCE [LARGE SCALE GENOMIC DNA]</scope>
    <source>
        <strain evidence="2 3">KB1</strain>
    </source>
</reference>
<sequence length="58" mass="6650">MVRASVEKVGMRSRGDESWRLEDNTERKHAPLEVPEEAMRSPLLNKCSRLLKLTTLIA</sequence>
<dbReference type="Proteomes" id="UP000502345">
    <property type="component" value="Chromosome"/>
</dbReference>
<protein>
    <submittedName>
        <fullName evidence="2">Uncharacterized protein</fullName>
    </submittedName>
</protein>